<dbReference type="OrthoDB" id="67700at2759"/>
<comment type="caution">
    <text evidence="2">The sequence shown here is derived from an EMBL/GenBank/DDBJ whole genome shotgun (WGS) entry which is preliminary data.</text>
</comment>
<organism evidence="2 3">
    <name type="scientific">Gonium pectorale</name>
    <name type="common">Green alga</name>
    <dbReference type="NCBI Taxonomy" id="33097"/>
    <lineage>
        <taxon>Eukaryota</taxon>
        <taxon>Viridiplantae</taxon>
        <taxon>Chlorophyta</taxon>
        <taxon>core chlorophytes</taxon>
        <taxon>Chlorophyceae</taxon>
        <taxon>CS clade</taxon>
        <taxon>Chlamydomonadales</taxon>
        <taxon>Volvocaceae</taxon>
        <taxon>Gonium</taxon>
    </lineage>
</organism>
<evidence type="ECO:0000256" key="1">
    <source>
        <dbReference type="SAM" id="Phobius"/>
    </source>
</evidence>
<accession>A0A150G4X5</accession>
<protein>
    <submittedName>
        <fullName evidence="2">Uncharacterized protein</fullName>
    </submittedName>
</protein>
<dbReference type="EMBL" id="LSYV01000070">
    <property type="protein sequence ID" value="KXZ44360.1"/>
    <property type="molecule type" value="Genomic_DNA"/>
</dbReference>
<proteinExistence type="predicted"/>
<sequence>MVLPFIGASIATGIGTIAGLSLGPYIFSALTKPASYRLLREEVDSDNKVAAPDAGLLVKTEYRDALPLLEPWVTDPDYERWLPCGQEVVTNAWPMG</sequence>
<keyword evidence="1" id="KW-1133">Transmembrane helix</keyword>
<keyword evidence="3" id="KW-1185">Reference proteome</keyword>
<keyword evidence="1" id="KW-0812">Transmembrane</keyword>
<evidence type="ECO:0000313" key="2">
    <source>
        <dbReference type="EMBL" id="KXZ44360.1"/>
    </source>
</evidence>
<dbReference type="AlphaFoldDB" id="A0A150G4X5"/>
<name>A0A150G4X5_GONPE</name>
<gene>
    <name evidence="2" type="ORF">GPECTOR_69g453</name>
</gene>
<dbReference type="Proteomes" id="UP000075714">
    <property type="component" value="Unassembled WGS sequence"/>
</dbReference>
<evidence type="ECO:0000313" key="3">
    <source>
        <dbReference type="Proteomes" id="UP000075714"/>
    </source>
</evidence>
<keyword evidence="1" id="KW-0472">Membrane</keyword>
<feature type="transmembrane region" description="Helical" evidence="1">
    <location>
        <begin position="6"/>
        <end position="30"/>
    </location>
</feature>
<dbReference type="STRING" id="33097.A0A150G4X5"/>
<reference evidence="3" key="1">
    <citation type="journal article" date="2016" name="Nat. Commun.">
        <title>The Gonium pectorale genome demonstrates co-option of cell cycle regulation during the evolution of multicellularity.</title>
        <authorList>
            <person name="Hanschen E.R."/>
            <person name="Marriage T.N."/>
            <person name="Ferris P.J."/>
            <person name="Hamaji T."/>
            <person name="Toyoda A."/>
            <person name="Fujiyama A."/>
            <person name="Neme R."/>
            <person name="Noguchi H."/>
            <person name="Minakuchi Y."/>
            <person name="Suzuki M."/>
            <person name="Kawai-Toyooka H."/>
            <person name="Smith D.R."/>
            <person name="Sparks H."/>
            <person name="Anderson J."/>
            <person name="Bakaric R."/>
            <person name="Luria V."/>
            <person name="Karger A."/>
            <person name="Kirschner M.W."/>
            <person name="Durand P.M."/>
            <person name="Michod R.E."/>
            <person name="Nozaki H."/>
            <person name="Olson B.J."/>
        </authorList>
    </citation>
    <scope>NUCLEOTIDE SEQUENCE [LARGE SCALE GENOMIC DNA]</scope>
    <source>
        <strain evidence="3">NIES-2863</strain>
    </source>
</reference>